<dbReference type="EMBL" id="CP046904">
    <property type="protein sequence ID" value="QGZ42144.1"/>
    <property type="molecule type" value="Genomic_DNA"/>
</dbReference>
<organism evidence="2 3">
    <name type="scientific">Pseudoduganella flava</name>
    <dbReference type="NCBI Taxonomy" id="871742"/>
    <lineage>
        <taxon>Bacteria</taxon>
        <taxon>Pseudomonadati</taxon>
        <taxon>Pseudomonadota</taxon>
        <taxon>Betaproteobacteria</taxon>
        <taxon>Burkholderiales</taxon>
        <taxon>Oxalobacteraceae</taxon>
        <taxon>Telluria group</taxon>
        <taxon>Pseudoduganella</taxon>
    </lineage>
</organism>
<reference evidence="2 3" key="1">
    <citation type="journal article" date="2015" name="Stand. Genomic Sci.">
        <title>Genomic Encyclopedia of Bacterial and Archaeal Type Strains, Phase III: the genomes of soil and plant-associated and newly described type strains.</title>
        <authorList>
            <person name="Whitman W.B."/>
            <person name="Woyke T."/>
            <person name="Klenk H.P."/>
            <person name="Zhou Y."/>
            <person name="Lilburn T.G."/>
            <person name="Beck B.J."/>
            <person name="De Vos P."/>
            <person name="Vandamme P."/>
            <person name="Eisen J.A."/>
            <person name="Garrity G."/>
            <person name="Hugenholtz P."/>
            <person name="Kyrpides N.C."/>
        </authorList>
    </citation>
    <scope>NUCLEOTIDE SEQUENCE [LARGE SCALE GENOMIC DNA]</scope>
    <source>
        <strain evidence="2 3">CGMCC 1.10685</strain>
    </source>
</reference>
<evidence type="ECO:0000313" key="1">
    <source>
        <dbReference type="EMBL" id="QGZ42144.1"/>
    </source>
</evidence>
<dbReference type="Proteomes" id="UP000315112">
    <property type="component" value="Unassembled WGS sequence"/>
</dbReference>
<evidence type="ECO:0008006" key="5">
    <source>
        <dbReference type="Google" id="ProtNLM"/>
    </source>
</evidence>
<accession>A0A562PDA1</accession>
<name>A0A562PDA1_9BURK</name>
<evidence type="ECO:0000313" key="3">
    <source>
        <dbReference type="Proteomes" id="UP000315112"/>
    </source>
</evidence>
<keyword evidence="4" id="KW-1185">Reference proteome</keyword>
<dbReference type="OrthoDB" id="8759604at2"/>
<evidence type="ECO:0000313" key="2">
    <source>
        <dbReference type="EMBL" id="TWI42482.1"/>
    </source>
</evidence>
<dbReference type="EMBL" id="VLKW01000014">
    <property type="protein sequence ID" value="TWI42482.1"/>
    <property type="molecule type" value="Genomic_DNA"/>
</dbReference>
<evidence type="ECO:0000313" key="4">
    <source>
        <dbReference type="Proteomes" id="UP000437862"/>
    </source>
</evidence>
<reference evidence="1 4" key="3">
    <citation type="submission" date="2019-12" db="EMBL/GenBank/DDBJ databases">
        <title>Draft Genome Sequences of Six Type Strains of the Genus Massilia.</title>
        <authorList>
            <person name="Miess H."/>
            <person name="Frediansyah A."/>
            <person name="Goeker M."/>
            <person name="Gross H."/>
        </authorList>
    </citation>
    <scope>NUCLEOTIDE SEQUENCE [LARGE SCALE GENOMIC DNA]</scope>
    <source>
        <strain evidence="1 4">DSM 26639</strain>
    </source>
</reference>
<protein>
    <recommendedName>
        <fullName evidence="5">Type III secretion protein</fullName>
    </recommendedName>
</protein>
<reference evidence="2" key="2">
    <citation type="submission" date="2019-07" db="EMBL/GenBank/DDBJ databases">
        <authorList>
            <person name="Whitman W."/>
            <person name="Huntemann M."/>
            <person name="Clum A."/>
            <person name="Pillay M."/>
            <person name="Palaniappan K."/>
            <person name="Varghese N."/>
            <person name="Mikhailova N."/>
            <person name="Stamatis D."/>
            <person name="Reddy T."/>
            <person name="Daum C."/>
            <person name="Shapiro N."/>
            <person name="Ivanova N."/>
            <person name="Kyrpides N."/>
            <person name="Woyke T."/>
        </authorList>
    </citation>
    <scope>NUCLEOTIDE SEQUENCE</scope>
    <source>
        <strain evidence="2">CGMCC 1.10685</strain>
    </source>
</reference>
<dbReference type="AlphaFoldDB" id="A0A562PDA1"/>
<sequence>MMQPDDAFVDWWHTPWRLPYAPQAWPDGAAPAGELARRHGYRLWCDAAGVPAALPATFDPQWQAMARCDGPALETAAGLYGGLLAARERDHAALARLPLAQRRWCMSVALTQPLTALVPGLAGTDRGLAELAAALAAGFPGLWPRLRLLLPPEQTAHIAPAGAAAASPRLARCWRLCAERAALPWQEAA</sequence>
<dbReference type="RefSeq" id="WP_145881294.1">
    <property type="nucleotide sequence ID" value="NZ_CP046904.1"/>
</dbReference>
<dbReference type="Proteomes" id="UP000437862">
    <property type="component" value="Chromosome"/>
</dbReference>
<proteinExistence type="predicted"/>
<gene>
    <name evidence="1" type="ORF">GO485_25935</name>
    <name evidence="2" type="ORF">IP92_05458</name>
</gene>